<name>A0A167CB20_9ASCO</name>
<dbReference type="GO" id="GO:0120330">
    <property type="term" value="C:rixosome complex"/>
    <property type="evidence" value="ECO:0007669"/>
    <property type="project" value="UniProtKB-UniRule"/>
</dbReference>
<dbReference type="SUPFAM" id="SSF50978">
    <property type="entry name" value="WD40 repeat-like"/>
    <property type="match status" value="1"/>
</dbReference>
<evidence type="ECO:0000313" key="10">
    <source>
        <dbReference type="Proteomes" id="UP000189580"/>
    </source>
</evidence>
<feature type="repeat" description="WD" evidence="6">
    <location>
        <begin position="292"/>
        <end position="333"/>
    </location>
</feature>
<dbReference type="GeneID" id="30036374"/>
<proteinExistence type="inferred from homology"/>
<dbReference type="InterPro" id="IPR036322">
    <property type="entry name" value="WD40_repeat_dom_sf"/>
</dbReference>
<gene>
    <name evidence="9" type="primary">IPI3</name>
    <name evidence="9" type="ORF">AWJ20_4261</name>
</gene>
<evidence type="ECO:0000256" key="7">
    <source>
        <dbReference type="RuleBase" id="RU369067"/>
    </source>
</evidence>
<dbReference type="GO" id="GO:0006261">
    <property type="term" value="P:DNA-templated DNA replication"/>
    <property type="evidence" value="ECO:0007669"/>
    <property type="project" value="TreeGrafter"/>
</dbReference>
<dbReference type="SMART" id="SM00320">
    <property type="entry name" value="WD40"/>
    <property type="match status" value="5"/>
</dbReference>
<comment type="subcellular location">
    <subcellularLocation>
        <location evidence="7">Nucleus</location>
    </subcellularLocation>
</comment>
<dbReference type="InterPro" id="IPR015943">
    <property type="entry name" value="WD40/YVTN_repeat-like_dom_sf"/>
</dbReference>
<evidence type="ECO:0000256" key="4">
    <source>
        <dbReference type="ARBA" id="ARBA00022737"/>
    </source>
</evidence>
<keyword evidence="7" id="KW-0539">Nucleus</keyword>
<evidence type="ECO:0000256" key="1">
    <source>
        <dbReference type="ARBA" id="ARBA00002355"/>
    </source>
</evidence>
<sequence length="478" mass="51374">MEEILIYGSQQPAGALKLSAGSGTGIIDLIITACDLHSGSHIASFKQSSSPRNGIVATKSHIIAAQAQKALIHVYSYLKEGVDQKIVVPEKLNCITVSPCGTWLAAGGETGRLLIWELKSGQLVFARETHYQAIVCLQFTKDSAYLFTTSDDSRVFGWSVLEIVSSGTLQNEIQPAISWSDHSLPVTSLCVGYGFSNEAYVFTGSLDATIRCWSIAKKELLTTFVLNDKVTAMVVDPLERFIYAGLANGSIVAVPLYDVNPSTGYLEAVGGAKRIVTVDSSNPPPSSSLFALSQHSASVTALTLSFDGTILISGDSAGQAYSWDLTSRQVLRKLKPNRGPISSIQTIALPKSETIIPSQAKVKASKGGAGVTASQGPEPIPQLKRVLEPAEQKSHDIWIKIPEHQQTAGSTEVVSSVLKDVQQAKLHTGHIFDQGSESGLQARVQQLESDLNDLYKNYSSLQAVHEDLWSLHVQKSLG</sequence>
<dbReference type="Proteomes" id="UP000189580">
    <property type="component" value="Chromosome c"/>
</dbReference>
<protein>
    <recommendedName>
        <fullName evidence="5 7">Pre-rRNA-processing protein IPI3</fullName>
    </recommendedName>
</protein>
<feature type="coiled-coil region" evidence="8">
    <location>
        <begin position="437"/>
        <end position="464"/>
    </location>
</feature>
<accession>A0A167CB20</accession>
<keyword evidence="8" id="KW-0175">Coiled coil</keyword>
<dbReference type="RefSeq" id="XP_018733927.1">
    <property type="nucleotide sequence ID" value="XM_018881326.1"/>
</dbReference>
<keyword evidence="7" id="KW-0698">rRNA processing</keyword>
<comment type="similarity">
    <text evidence="2 7">Belongs to the WD repeat IPI3/WDR18 family.</text>
</comment>
<dbReference type="GO" id="GO:0005656">
    <property type="term" value="C:nuclear pre-replicative complex"/>
    <property type="evidence" value="ECO:0007669"/>
    <property type="project" value="TreeGrafter"/>
</dbReference>
<dbReference type="Gene3D" id="2.130.10.10">
    <property type="entry name" value="YVTN repeat-like/Quinoprotein amine dehydrogenase"/>
    <property type="match status" value="2"/>
</dbReference>
<dbReference type="PROSITE" id="PS50082">
    <property type="entry name" value="WD_REPEATS_2"/>
    <property type="match status" value="2"/>
</dbReference>
<comment type="function">
    <text evidence="1 7">Component of the RIX1 complex required for processing of ITS2 sequences from 35S pre-rRNA.</text>
</comment>
<dbReference type="KEGG" id="slb:AWJ20_4261"/>
<dbReference type="PANTHER" id="PTHR18763">
    <property type="entry name" value="WD-REPEAT PROTEIN 18"/>
    <property type="match status" value="1"/>
</dbReference>
<keyword evidence="10" id="KW-1185">Reference proteome</keyword>
<evidence type="ECO:0000256" key="6">
    <source>
        <dbReference type="PROSITE-ProRule" id="PRU00221"/>
    </source>
</evidence>
<evidence type="ECO:0000256" key="3">
    <source>
        <dbReference type="ARBA" id="ARBA00022574"/>
    </source>
</evidence>
<dbReference type="EMBL" id="CP014500">
    <property type="protein sequence ID" value="ANB11450.1"/>
    <property type="molecule type" value="Genomic_DNA"/>
</dbReference>
<evidence type="ECO:0000256" key="8">
    <source>
        <dbReference type="SAM" id="Coils"/>
    </source>
</evidence>
<evidence type="ECO:0000313" key="9">
    <source>
        <dbReference type="EMBL" id="ANB11450.1"/>
    </source>
</evidence>
<dbReference type="AlphaFoldDB" id="A0A167CB20"/>
<evidence type="ECO:0000256" key="5">
    <source>
        <dbReference type="ARBA" id="ARBA00026229"/>
    </source>
</evidence>
<keyword evidence="3 6" id="KW-0853">WD repeat</keyword>
<dbReference type="OrthoDB" id="756370at2759"/>
<organism evidence="9 10">
    <name type="scientific">Sugiyamaella lignohabitans</name>
    <dbReference type="NCBI Taxonomy" id="796027"/>
    <lineage>
        <taxon>Eukaryota</taxon>
        <taxon>Fungi</taxon>
        <taxon>Dikarya</taxon>
        <taxon>Ascomycota</taxon>
        <taxon>Saccharomycotina</taxon>
        <taxon>Dipodascomycetes</taxon>
        <taxon>Dipodascales</taxon>
        <taxon>Trichomonascaceae</taxon>
        <taxon>Sugiyamaella</taxon>
    </lineage>
</organism>
<feature type="repeat" description="WD" evidence="6">
    <location>
        <begin position="127"/>
        <end position="160"/>
    </location>
</feature>
<keyword evidence="4" id="KW-0677">Repeat</keyword>
<comment type="subunit">
    <text evidence="7">Component of the RIX1 complex, composed of IPI1, RIX1/IPI2 and IPI3 in a 1:2:2 stoichiometry. The complex interacts (via RIX1) with MDN1 (via its hexameric AAA ATPase ring) and the pre-60S ribosome particles.</text>
</comment>
<reference evidence="9 10" key="1">
    <citation type="submission" date="2016-02" db="EMBL/GenBank/DDBJ databases">
        <title>Complete genome sequence and transcriptome regulation of the pentose utilising yeast Sugiyamaella lignohabitans.</title>
        <authorList>
            <person name="Bellasio M."/>
            <person name="Peymann A."/>
            <person name="Valli M."/>
            <person name="Sipitzky M."/>
            <person name="Graf A."/>
            <person name="Sauer M."/>
            <person name="Marx H."/>
            <person name="Mattanovich D."/>
        </authorList>
    </citation>
    <scope>NUCLEOTIDE SEQUENCE [LARGE SCALE GENOMIC DNA]</scope>
    <source>
        <strain evidence="9 10">CBS 10342</strain>
    </source>
</reference>
<dbReference type="PANTHER" id="PTHR18763:SF0">
    <property type="entry name" value="WD REPEAT-CONTAINING PROTEIN 18"/>
    <property type="match status" value="1"/>
</dbReference>
<dbReference type="InterPro" id="IPR045227">
    <property type="entry name" value="WDR18/Ipi3/RID3"/>
</dbReference>
<dbReference type="GO" id="GO:0006364">
    <property type="term" value="P:rRNA processing"/>
    <property type="evidence" value="ECO:0007669"/>
    <property type="project" value="UniProtKB-UniRule"/>
</dbReference>
<dbReference type="InterPro" id="IPR001680">
    <property type="entry name" value="WD40_rpt"/>
</dbReference>
<evidence type="ECO:0000256" key="2">
    <source>
        <dbReference type="ARBA" id="ARBA00010143"/>
    </source>
</evidence>
<dbReference type="Pfam" id="PF00400">
    <property type="entry name" value="WD40"/>
    <property type="match status" value="4"/>
</dbReference>